<proteinExistence type="inferred from homology"/>
<evidence type="ECO:0000259" key="5">
    <source>
        <dbReference type="Pfam" id="PF17802"/>
    </source>
</evidence>
<evidence type="ECO:0000256" key="2">
    <source>
        <dbReference type="ARBA" id="ARBA00022525"/>
    </source>
</evidence>
<protein>
    <submittedName>
        <fullName evidence="7">Uncharacterized protein</fullName>
    </submittedName>
</protein>
<dbReference type="Pfam" id="PF17802">
    <property type="entry name" value="SpaA"/>
    <property type="match status" value="9"/>
</dbReference>
<dbReference type="Gene3D" id="2.60.40.10">
    <property type="entry name" value="Immunoglobulins"/>
    <property type="match status" value="9"/>
</dbReference>
<dbReference type="PANTHER" id="PTHR36108">
    <property type="entry name" value="COLOSSIN-B-RELATED"/>
    <property type="match status" value="1"/>
</dbReference>
<feature type="domain" description="SpaA-like prealbumin fold" evidence="5">
    <location>
        <begin position="445"/>
        <end position="532"/>
    </location>
</feature>
<evidence type="ECO:0000259" key="6">
    <source>
        <dbReference type="Pfam" id="PF20597"/>
    </source>
</evidence>
<feature type="domain" description="SpaA-like prealbumin fold" evidence="5">
    <location>
        <begin position="939"/>
        <end position="1024"/>
    </location>
</feature>
<evidence type="ECO:0000256" key="3">
    <source>
        <dbReference type="ARBA" id="ARBA00022729"/>
    </source>
</evidence>
<evidence type="ECO:0000313" key="7">
    <source>
        <dbReference type="EMBL" id="MBO0476990.1"/>
    </source>
</evidence>
<evidence type="ECO:0000256" key="1">
    <source>
        <dbReference type="ARBA" id="ARBA00007257"/>
    </source>
</evidence>
<name>A0ABS3HUF1_9ENTE</name>
<dbReference type="InterPro" id="IPR041033">
    <property type="entry name" value="SpaA_PFL_dom_1"/>
</dbReference>
<feature type="domain" description="SpaA-like prealbumin fold" evidence="5">
    <location>
        <begin position="1039"/>
        <end position="1122"/>
    </location>
</feature>
<dbReference type="SUPFAM" id="SSF49478">
    <property type="entry name" value="Cna protein B-type domain"/>
    <property type="match status" value="8"/>
</dbReference>
<feature type="domain" description="SpaA-like prealbumin fold" evidence="5">
    <location>
        <begin position="842"/>
        <end position="925"/>
    </location>
</feature>
<evidence type="ECO:0000256" key="4">
    <source>
        <dbReference type="SAM" id="Phobius"/>
    </source>
</evidence>
<dbReference type="EMBL" id="JAFLVX010000019">
    <property type="protein sequence ID" value="MBO0476990.1"/>
    <property type="molecule type" value="Genomic_DNA"/>
</dbReference>
<keyword evidence="4" id="KW-0812">Transmembrane</keyword>
<dbReference type="PANTHER" id="PTHR36108:SF13">
    <property type="entry name" value="COLOSSIN-B-RELATED"/>
    <property type="match status" value="1"/>
</dbReference>
<comment type="caution">
    <text evidence="7">The sequence shown here is derived from an EMBL/GenBank/DDBJ whole genome shotgun (WGS) entry which is preliminary data.</text>
</comment>
<dbReference type="InterPro" id="IPR026588">
    <property type="entry name" value="Choice_anch_A"/>
</dbReference>
<dbReference type="Pfam" id="PF20597">
    <property type="entry name" value="pAdhesive_15"/>
    <property type="match status" value="1"/>
</dbReference>
<gene>
    <name evidence="7" type="ORF">DOK76_07905</name>
</gene>
<feature type="domain" description="SpaA-like prealbumin fold" evidence="5">
    <location>
        <begin position="647"/>
        <end position="722"/>
    </location>
</feature>
<feature type="transmembrane region" description="Helical" evidence="4">
    <location>
        <begin position="1258"/>
        <end position="1278"/>
    </location>
</feature>
<keyword evidence="3" id="KW-0732">Signal</keyword>
<dbReference type="RefSeq" id="WP_206966555.1">
    <property type="nucleotide sequence ID" value="NZ_JAFLVX010000019.1"/>
</dbReference>
<keyword evidence="2" id="KW-0964">Secreted</keyword>
<dbReference type="InterPro" id="IPR013783">
    <property type="entry name" value="Ig-like_fold"/>
</dbReference>
<evidence type="ECO:0000313" key="8">
    <source>
        <dbReference type="Proteomes" id="UP000664857"/>
    </source>
</evidence>
<keyword evidence="8" id="KW-1185">Reference proteome</keyword>
<feature type="domain" description="SpaA-like prealbumin fold" evidence="5">
    <location>
        <begin position="1138"/>
        <end position="1222"/>
    </location>
</feature>
<feature type="domain" description="SpaA-like prealbumin fold" evidence="5">
    <location>
        <begin position="548"/>
        <end position="629"/>
    </location>
</feature>
<feature type="domain" description="Choice-of-anchor A" evidence="6">
    <location>
        <begin position="52"/>
        <end position="333"/>
    </location>
</feature>
<accession>A0ABS3HUF1</accession>
<sequence length="1288" mass="143668">MKKAKNNTLGLIVVSLLFCLGTVGFIDVLATSDVQGAGSFYTDVPEAEQSLLGAASYFHIFANKAHLANHTNGNVATKELSGSANFGTQGISWTEYDYAQQVLEINGASGIRDHTKMVFGKDTQIDLSEYNRPKVNGRQMDRLSGKDVYQDKGSNVYIDFNHEFARLEKVSNELIATEASHVYYNKDFKNENEREIDVSNLAGPDVYIRLAPEVLKLNTPLTIKGLEKNQGDGNFKNVYVIIETDSASSYNVQSQIKFKYTDGTERGNKETTDFSDNTLLWTFSYNNQPFSGDIYLGSTWLGSILAPLASLGGSQNIDGNIIVDHFKGAGETHGWNFQENKKGRVVLRKTSSIDGTKLAGAVFDLYQEGKEEPIKTDLTTDANGEIYVNDLKVGRYYFKETKAPDGYELSDKKIPFEITADTLKELTVVGVTNDKTPEEPEFYLGEVRVRKMDAIDTADRLKGAVFALYKVEDGKKDVLIDGNLTTNDKGEVVKTKLKEGSYYFQEVKAPDGYEKSDKKYPFEITKEFIKNKIDILVDVPNKKIPELGSVVIIKTDQEDDSLFLAGAEFSLFKKDGTEIATGLTTNAEGKLTYKNLLPGSYYFVETKAPAGYEQSNKKWEFEIEKGKITEERIVHIDNHKEEILDKGSVTLKKIDSQGKNVLSGAQFSLYTESGEEIAKSLETNEQGILTVTDLAFGSYYFKENKAPTGYELSTQEWKFTIGPSEVSEPILIVAENTKEKEPEKGSVVLTKVDGGNQDVTLASAMFTLYKESGELIQDNLTTNEQGVLRVDDLEVGSYYFIETKAPDGYSIVSKKHSFDIKEGSAEEVVMLQATNDKEVYLGSVVLRKTDQANNQKVLSGAEYSLFKATGELVQNELVTDSRGEIQVTNLAEGDYYFVETKAPVGYELSTTPYEFTIKAKETSEVVRVEATNIEKIIVGAVQLTKVDVDNPSMTLDGAEFSLFKETGELVADQLTTKNGIIVVNELPLGSYYFVETKAPENYQLSTQKYRFDISETNYLETIHIQATNKITKKLPELGGVKLIKVDKSDPTILLSGAEFSLYHEDGSLLQDGFTTNELGVLEVTQLEVGSYYFVETKAPVGYEKSNEKYGFDIKENETSVVQQVKVTNEKVKEEEYLGSVKLIKTDKTDSKKYLKGAEFSLFDKANKLVEKNLVTNDEGFLVVENLKEGSYYFIETKAPAGYEKTNEKYAFDIKKNETSTVQQVHVTNRKVPVVPKTPSVPGTPNTLTSKYLPKTGEASSSLVLVGWTFLLVVFFLYWKERRYNHSLD</sequence>
<keyword evidence="4" id="KW-0472">Membrane</keyword>
<feature type="domain" description="SpaA-like prealbumin fold" evidence="5">
    <location>
        <begin position="745"/>
        <end position="830"/>
    </location>
</feature>
<comment type="similarity">
    <text evidence="1">Belongs to the serine-aspartate repeat-containing protein (SDr) family.</text>
</comment>
<feature type="domain" description="SpaA-like prealbumin fold" evidence="5">
    <location>
        <begin position="344"/>
        <end position="428"/>
    </location>
</feature>
<keyword evidence="4" id="KW-1133">Transmembrane helix</keyword>
<organism evidence="7 8">
    <name type="scientific">Candidatus Vagococcus giribetii</name>
    <dbReference type="NCBI Taxonomy" id="2230876"/>
    <lineage>
        <taxon>Bacteria</taxon>
        <taxon>Bacillati</taxon>
        <taxon>Bacillota</taxon>
        <taxon>Bacilli</taxon>
        <taxon>Lactobacillales</taxon>
        <taxon>Enterococcaceae</taxon>
        <taxon>Vagococcus</taxon>
    </lineage>
</organism>
<reference evidence="7 8" key="1">
    <citation type="submission" date="2021-03" db="EMBL/GenBank/DDBJ databases">
        <title>Enterococcal diversity collection.</title>
        <authorList>
            <person name="Gilmore M.S."/>
            <person name="Schwartzman J."/>
            <person name="Van Tyne D."/>
            <person name="Martin M."/>
            <person name="Earl A.M."/>
            <person name="Manson A.L."/>
            <person name="Straub T."/>
            <person name="Salamzade R."/>
            <person name="Saavedra J."/>
            <person name="Lebreton F."/>
            <person name="Prichula J."/>
            <person name="Schaufler K."/>
            <person name="Gaca A."/>
            <person name="Sgardioli B."/>
            <person name="Wagenaar J."/>
            <person name="Strong T."/>
        </authorList>
    </citation>
    <scope>NUCLEOTIDE SEQUENCE [LARGE SCALE GENOMIC DNA]</scope>
    <source>
        <strain evidence="7 8">DIV0080</strain>
    </source>
</reference>
<dbReference type="Proteomes" id="UP000664857">
    <property type="component" value="Unassembled WGS sequence"/>
</dbReference>